<dbReference type="Proteomes" id="UP000591131">
    <property type="component" value="Unassembled WGS sequence"/>
</dbReference>
<proteinExistence type="predicted"/>
<dbReference type="InterPro" id="IPR036322">
    <property type="entry name" value="WD40_repeat_dom_sf"/>
</dbReference>
<name>A0A7J6LTD1_PERCH</name>
<keyword evidence="8" id="KW-1185">Reference proteome</keyword>
<feature type="domain" description="Anaphase-promoting complex subunit 4-like WD40" evidence="6">
    <location>
        <begin position="177"/>
        <end position="215"/>
    </location>
</feature>
<protein>
    <recommendedName>
        <fullName evidence="6">Anaphase-promoting complex subunit 4-like WD40 domain-containing protein</fullName>
    </recommendedName>
</protein>
<gene>
    <name evidence="7" type="ORF">FOL47_006178</name>
</gene>
<evidence type="ECO:0000256" key="2">
    <source>
        <dbReference type="ARBA" id="ARBA00022574"/>
    </source>
</evidence>
<evidence type="ECO:0000313" key="8">
    <source>
        <dbReference type="Proteomes" id="UP000591131"/>
    </source>
</evidence>
<sequence>MTTIKPEIIVEGGALASSSIPSSSESGVIQRPKNAQLQAILQYLMEHEYLEAFATLQRESGVDFTEGNSDCSVLDRAIDMWYSVQYATYGDMDDSEGGTEDLLEGIVREPGVTPHAVVRSVTAPHGARANPTSVVFNPTDASFLVTGGADREVKMWNDSENTGGLEPTGLTFRAPSPVLSLDWSPDGAFIAVGCMGGEVLVFDACTGKELGRSSHPTKTHVLRVQFCPQVKGDGELLLFSACRDMTVQFYQRIKVEGAEEFEWRKTGMLRQAQPVSAATWLDCDEPVLAMAIENDPYMHYYSGETLKSVGDFSMNPHKLDRHVSFRVRDMLSWSMDGHTFILCATDAHKLLLFRAFHHSPIRTYYGIDIDEYDNPSLAISADRSFVLSTTTDKSGSYIGGVAVFETFSQQKVMTIPVHERGAIRNMCFSKTDDKIASVSFEKSLKIIE</sequence>
<dbReference type="InterPro" id="IPR006594">
    <property type="entry name" value="LisH"/>
</dbReference>
<dbReference type="GO" id="GO:0000027">
    <property type="term" value="P:ribosomal large subunit assembly"/>
    <property type="evidence" value="ECO:0007669"/>
    <property type="project" value="TreeGrafter"/>
</dbReference>
<dbReference type="GO" id="GO:0005730">
    <property type="term" value="C:nucleolus"/>
    <property type="evidence" value="ECO:0007669"/>
    <property type="project" value="TreeGrafter"/>
</dbReference>
<keyword evidence="3" id="KW-0677">Repeat</keyword>
<feature type="repeat" description="WD" evidence="5">
    <location>
        <begin position="132"/>
        <end position="157"/>
    </location>
</feature>
<dbReference type="InterPro" id="IPR015943">
    <property type="entry name" value="WD40/YVTN_repeat-like_dom_sf"/>
</dbReference>
<dbReference type="SMART" id="SM00320">
    <property type="entry name" value="WD40"/>
    <property type="match status" value="4"/>
</dbReference>
<dbReference type="PROSITE" id="PS50082">
    <property type="entry name" value="WD_REPEATS_2"/>
    <property type="match status" value="1"/>
</dbReference>
<dbReference type="Pfam" id="PF00400">
    <property type="entry name" value="WD40"/>
    <property type="match status" value="1"/>
</dbReference>
<comment type="caution">
    <text evidence="7">The sequence shown here is derived from an EMBL/GenBank/DDBJ whole genome shotgun (WGS) entry which is preliminary data.</text>
</comment>
<dbReference type="OrthoDB" id="2013972at2759"/>
<reference evidence="7 8" key="1">
    <citation type="submission" date="2020-04" db="EMBL/GenBank/DDBJ databases">
        <title>Perkinsus chesapeaki whole genome sequence.</title>
        <authorList>
            <person name="Bogema D.R."/>
        </authorList>
    </citation>
    <scope>NUCLEOTIDE SEQUENCE [LARGE SCALE GENOMIC DNA]</scope>
    <source>
        <strain evidence="7">ATCC PRA-425</strain>
    </source>
</reference>
<dbReference type="InterPro" id="IPR024977">
    <property type="entry name" value="Apc4-like_WD40_dom"/>
</dbReference>
<dbReference type="PANTHER" id="PTHR19848">
    <property type="entry name" value="WD40 REPEAT PROTEIN"/>
    <property type="match status" value="1"/>
</dbReference>
<evidence type="ECO:0000256" key="3">
    <source>
        <dbReference type="ARBA" id="ARBA00022737"/>
    </source>
</evidence>
<dbReference type="PROSITE" id="PS50896">
    <property type="entry name" value="LISH"/>
    <property type="match status" value="1"/>
</dbReference>
<comment type="subcellular location">
    <subcellularLocation>
        <location evidence="1">Nucleus</location>
    </subcellularLocation>
</comment>
<keyword evidence="2 5" id="KW-0853">WD repeat</keyword>
<evidence type="ECO:0000313" key="7">
    <source>
        <dbReference type="EMBL" id="KAF4662582.1"/>
    </source>
</evidence>
<dbReference type="SMART" id="SM00667">
    <property type="entry name" value="LisH"/>
    <property type="match status" value="1"/>
</dbReference>
<dbReference type="SUPFAM" id="SSF50978">
    <property type="entry name" value="WD40 repeat-like"/>
    <property type="match status" value="1"/>
</dbReference>
<accession>A0A7J6LTD1</accession>
<dbReference type="InterPro" id="IPR001680">
    <property type="entry name" value="WD40_rpt"/>
</dbReference>
<evidence type="ECO:0000256" key="1">
    <source>
        <dbReference type="ARBA" id="ARBA00004123"/>
    </source>
</evidence>
<dbReference type="Gene3D" id="2.130.10.10">
    <property type="entry name" value="YVTN repeat-like/Quinoprotein amine dehydrogenase"/>
    <property type="match status" value="2"/>
</dbReference>
<dbReference type="EMBL" id="JAAPAO010000342">
    <property type="protein sequence ID" value="KAF4662582.1"/>
    <property type="molecule type" value="Genomic_DNA"/>
</dbReference>
<evidence type="ECO:0000256" key="5">
    <source>
        <dbReference type="PROSITE-ProRule" id="PRU00221"/>
    </source>
</evidence>
<dbReference type="Pfam" id="PF12894">
    <property type="entry name" value="ANAPC4_WD40"/>
    <property type="match status" value="1"/>
</dbReference>
<organism evidence="7 8">
    <name type="scientific">Perkinsus chesapeaki</name>
    <name type="common">Clam parasite</name>
    <name type="synonym">Perkinsus andrewsi</name>
    <dbReference type="NCBI Taxonomy" id="330153"/>
    <lineage>
        <taxon>Eukaryota</taxon>
        <taxon>Sar</taxon>
        <taxon>Alveolata</taxon>
        <taxon>Perkinsozoa</taxon>
        <taxon>Perkinsea</taxon>
        <taxon>Perkinsida</taxon>
        <taxon>Perkinsidae</taxon>
        <taxon>Perkinsus</taxon>
    </lineage>
</organism>
<evidence type="ECO:0000259" key="6">
    <source>
        <dbReference type="Pfam" id="PF12894"/>
    </source>
</evidence>
<dbReference type="PANTHER" id="PTHR19848:SF0">
    <property type="entry name" value="NOTCHLESS PROTEIN HOMOLOG 1"/>
    <property type="match status" value="1"/>
</dbReference>
<evidence type="ECO:0000256" key="4">
    <source>
        <dbReference type="ARBA" id="ARBA00023242"/>
    </source>
</evidence>
<keyword evidence="4" id="KW-0539">Nucleus</keyword>
<dbReference type="AlphaFoldDB" id="A0A7J6LTD1"/>